<accession>A0A1Q6DT40</accession>
<comment type="caution">
    <text evidence="1">The sequence shown here is derived from an EMBL/GenBank/DDBJ whole genome shotgun (WGS) entry which is preliminary data.</text>
</comment>
<sequence>MINVDVNAALIIVRKGKPEFNVGVMVVWIARGNKETF</sequence>
<evidence type="ECO:0000313" key="2">
    <source>
        <dbReference type="Proteomes" id="UP000185744"/>
    </source>
</evidence>
<gene>
    <name evidence="1" type="ORF">BTN85_2185</name>
</gene>
<dbReference type="AlphaFoldDB" id="A0A1Q6DT40"/>
<dbReference type="EMBL" id="MSDW01000002">
    <property type="protein sequence ID" value="OKY77534.1"/>
    <property type="molecule type" value="Genomic_DNA"/>
</dbReference>
<protein>
    <submittedName>
        <fullName evidence="1">Uncharacterized protein</fullName>
    </submittedName>
</protein>
<organism evidence="1 2">
    <name type="scientific">Methanohalarchaeum thermophilum</name>
    <dbReference type="NCBI Taxonomy" id="1903181"/>
    <lineage>
        <taxon>Archaea</taxon>
        <taxon>Methanobacteriati</taxon>
        <taxon>Methanobacteriota</taxon>
        <taxon>Methanonatronarchaeia</taxon>
        <taxon>Methanonatronarchaeales</taxon>
        <taxon>Methanonatronarchaeaceae</taxon>
        <taxon>Candidatus Methanohalarchaeum</taxon>
    </lineage>
</organism>
<dbReference type="Proteomes" id="UP000185744">
    <property type="component" value="Unassembled WGS sequence"/>
</dbReference>
<name>A0A1Q6DT40_METT1</name>
<evidence type="ECO:0000313" key="1">
    <source>
        <dbReference type="EMBL" id="OKY77534.1"/>
    </source>
</evidence>
<reference evidence="1" key="1">
    <citation type="submission" date="2016-12" db="EMBL/GenBank/DDBJ databases">
        <title>Discovery of methanogenic haloarchaea.</title>
        <authorList>
            <person name="Sorokin D.Y."/>
            <person name="Makarova K.S."/>
            <person name="Abbas B."/>
            <person name="Ferrer M."/>
            <person name="Golyshin P.N."/>
        </authorList>
    </citation>
    <scope>NUCLEOTIDE SEQUENCE [LARGE SCALE GENOMIC DNA]</scope>
    <source>
        <strain evidence="1">HMET1</strain>
    </source>
</reference>
<dbReference type="InParanoid" id="A0A1Q6DT40"/>
<proteinExistence type="predicted"/>
<keyword evidence="2" id="KW-1185">Reference proteome</keyword>